<dbReference type="InterPro" id="IPR036388">
    <property type="entry name" value="WH-like_DNA-bd_sf"/>
</dbReference>
<feature type="domain" description="RNA polymerase sigma-70" evidence="5">
    <location>
        <begin position="380"/>
        <end position="406"/>
    </location>
</feature>
<keyword evidence="4" id="KW-0804">Transcription</keyword>
<dbReference type="InterPro" id="IPR013325">
    <property type="entry name" value="RNA_pol_sigma_r2"/>
</dbReference>
<dbReference type="InterPro" id="IPR014284">
    <property type="entry name" value="RNA_pol_sigma-70_dom"/>
</dbReference>
<keyword evidence="2" id="KW-0731">Sigma factor</keyword>
<dbReference type="InterPro" id="IPR007624">
    <property type="entry name" value="RNA_pol_sigma70_r3"/>
</dbReference>
<dbReference type="Pfam" id="PF04539">
    <property type="entry name" value="Sigma70_r3"/>
    <property type="match status" value="1"/>
</dbReference>
<keyword evidence="3" id="KW-0238">DNA-binding</keyword>
<reference evidence="6" key="1">
    <citation type="submission" date="2019-02" db="EMBL/GenBank/DDBJ databases">
        <authorList>
            <person name="Li S.-H."/>
        </authorList>
    </citation>
    <scope>NUCLEOTIDE SEQUENCE</scope>
    <source>
        <strain evidence="6">IMCC11814</strain>
    </source>
</reference>
<dbReference type="Gene3D" id="1.10.10.10">
    <property type="entry name" value="Winged helix-like DNA-binding domain superfamily/Winged helix DNA-binding domain"/>
    <property type="match status" value="2"/>
</dbReference>
<sequence>MQAQIGSSNQTSDWFYESARARPLLDKTQEQDTDSDKWRALYAIFNLITKDPAGQSLLQSWASNLVNNPPDLVVMPERKHYFALRREHKPILEGAENTALLEQIAQGKLEALQSAASQKRLLSGSLLPIGFAKILLRDADSNEVGAALADWLTSWIDPPSARDSLTPDNEDAVRTLLEAYFEARSRLVNHNLRLVFSVARKLEGRQSFEDLAQDGFIGLIRAAEKYNCETGHRFSTYAYNWIMQSCRRGNDDMGAIIRFPPNIKQQLTAIIRERAEFTQKHGTQPTRKQLAERLDLETGPLDAIMDLGNLSVSMAQPIGGEDSSLTLENTLVSSTYDDPDSDCHNADLRALLLSRLATLNALEQKVVTRRWGLDDAPGSTRKEVAAQLEVSTEWIRQVEIGALEKLQSDSLLREANRDL</sequence>
<dbReference type="InterPro" id="IPR007630">
    <property type="entry name" value="RNA_pol_sigma70_r4"/>
</dbReference>
<evidence type="ECO:0000313" key="7">
    <source>
        <dbReference type="Proteomes" id="UP001143304"/>
    </source>
</evidence>
<organism evidence="6 7">
    <name type="scientific">Candidatus Marimicrobium litorale</name>
    <dbReference type="NCBI Taxonomy" id="2518991"/>
    <lineage>
        <taxon>Bacteria</taxon>
        <taxon>Pseudomonadati</taxon>
        <taxon>Pseudomonadota</taxon>
        <taxon>Gammaproteobacteria</taxon>
        <taxon>Cellvibrionales</taxon>
        <taxon>Halieaceae</taxon>
        <taxon>Marimicrobium</taxon>
    </lineage>
</organism>
<dbReference type="SUPFAM" id="SSF88659">
    <property type="entry name" value="Sigma3 and sigma4 domains of RNA polymerase sigma factors"/>
    <property type="match status" value="2"/>
</dbReference>
<evidence type="ECO:0000256" key="1">
    <source>
        <dbReference type="ARBA" id="ARBA00023015"/>
    </source>
</evidence>
<dbReference type="RefSeq" id="WP_279249236.1">
    <property type="nucleotide sequence ID" value="NZ_SHNO01000001.1"/>
</dbReference>
<dbReference type="InterPro" id="IPR013324">
    <property type="entry name" value="RNA_pol_sigma_r3/r4-like"/>
</dbReference>
<dbReference type="SUPFAM" id="SSF88946">
    <property type="entry name" value="Sigma2 domain of RNA polymerase sigma factors"/>
    <property type="match status" value="1"/>
</dbReference>
<proteinExistence type="predicted"/>
<dbReference type="NCBIfam" id="TIGR02937">
    <property type="entry name" value="sigma70-ECF"/>
    <property type="match status" value="1"/>
</dbReference>
<dbReference type="InterPro" id="IPR007627">
    <property type="entry name" value="RNA_pol_sigma70_r2"/>
</dbReference>
<dbReference type="EMBL" id="SHNO01000001">
    <property type="protein sequence ID" value="MCX2977520.1"/>
    <property type="molecule type" value="Genomic_DNA"/>
</dbReference>
<dbReference type="InterPro" id="IPR000943">
    <property type="entry name" value="RNA_pol_sigma70"/>
</dbReference>
<evidence type="ECO:0000256" key="2">
    <source>
        <dbReference type="ARBA" id="ARBA00023082"/>
    </source>
</evidence>
<dbReference type="PANTHER" id="PTHR30603:SF47">
    <property type="entry name" value="RNA POLYMERASE SIGMA FACTOR SIGD, CHLOROPLASTIC"/>
    <property type="match status" value="1"/>
</dbReference>
<dbReference type="InterPro" id="IPR050239">
    <property type="entry name" value="Sigma-70_RNA_pol_init_factors"/>
</dbReference>
<dbReference type="Gene3D" id="1.20.120.1810">
    <property type="match status" value="1"/>
</dbReference>
<evidence type="ECO:0000256" key="4">
    <source>
        <dbReference type="ARBA" id="ARBA00023163"/>
    </source>
</evidence>
<keyword evidence="7" id="KW-1185">Reference proteome</keyword>
<dbReference type="Pfam" id="PF04542">
    <property type="entry name" value="Sigma70_r2"/>
    <property type="match status" value="1"/>
</dbReference>
<name>A0ABT3T5Q7_9GAMM</name>
<gene>
    <name evidence="6" type="ORF">EYC82_09165</name>
</gene>
<evidence type="ECO:0000259" key="5">
    <source>
        <dbReference type="PROSITE" id="PS00716"/>
    </source>
</evidence>
<dbReference type="PROSITE" id="PS00716">
    <property type="entry name" value="SIGMA70_2"/>
    <property type="match status" value="1"/>
</dbReference>
<comment type="caution">
    <text evidence="6">The sequence shown here is derived from an EMBL/GenBank/DDBJ whole genome shotgun (WGS) entry which is preliminary data.</text>
</comment>
<protein>
    <submittedName>
        <fullName evidence="6">Sigma-70 family RNA polymerase sigma factor</fullName>
    </submittedName>
</protein>
<keyword evidence="1" id="KW-0805">Transcription regulation</keyword>
<evidence type="ECO:0000256" key="3">
    <source>
        <dbReference type="ARBA" id="ARBA00023125"/>
    </source>
</evidence>
<evidence type="ECO:0000313" key="6">
    <source>
        <dbReference type="EMBL" id="MCX2977520.1"/>
    </source>
</evidence>
<dbReference type="PRINTS" id="PR00046">
    <property type="entry name" value="SIGMA70FCT"/>
</dbReference>
<dbReference type="Pfam" id="PF04545">
    <property type="entry name" value="Sigma70_r4"/>
    <property type="match status" value="1"/>
</dbReference>
<dbReference type="Proteomes" id="UP001143304">
    <property type="component" value="Unassembled WGS sequence"/>
</dbReference>
<dbReference type="PANTHER" id="PTHR30603">
    <property type="entry name" value="RNA POLYMERASE SIGMA FACTOR RPO"/>
    <property type="match status" value="1"/>
</dbReference>
<accession>A0ABT3T5Q7</accession>